<protein>
    <submittedName>
        <fullName evidence="1">TIGR02569 family protein</fullName>
    </submittedName>
</protein>
<sequence>MRSAFAVAAAEPQHLPGGRSLAFRCGDVVLKPVDNAAEASWLAAAFEQLRVDGIRIARPVRSSDGRWVVSGWSAQRFVSGRPAPRFGEIISVGVELHRALAGLPRPKFLDHAEGLYSWADRISWGESAASTEGLGEGVGADTFAALAAGRHDVDLPSQVVHGDLVGNVLFAGSAPPAVIDITPFWRPPLWASAVAVVDAVAWGGADPEMAAALQQQTHWRQMLRRALMFRLAISLAHPRSTSESLVGVLSAVQLLEPMMNENLPGLGAH</sequence>
<dbReference type="Proteomes" id="UP000268084">
    <property type="component" value="Chromosome"/>
</dbReference>
<dbReference type="OrthoDB" id="4427130at2"/>
<dbReference type="EMBL" id="CP034170">
    <property type="protein sequence ID" value="AZI59498.1"/>
    <property type="molecule type" value="Genomic_DNA"/>
</dbReference>
<dbReference type="InterPro" id="IPR011009">
    <property type="entry name" value="Kinase-like_dom_sf"/>
</dbReference>
<dbReference type="AlphaFoldDB" id="A0A3G8ZQS4"/>
<proteinExistence type="predicted"/>
<gene>
    <name evidence="1" type="ORF">EH165_08295</name>
</gene>
<evidence type="ECO:0000313" key="1">
    <source>
        <dbReference type="EMBL" id="AZI59498.1"/>
    </source>
</evidence>
<reference evidence="1 2" key="2">
    <citation type="submission" date="2018-12" db="EMBL/GenBank/DDBJ databases">
        <title>Nakamurella antarcticus sp. nov., isolated from Antarctica South Shetland Islands soil.</title>
        <authorList>
            <person name="Peng F."/>
        </authorList>
    </citation>
    <scope>NUCLEOTIDE SEQUENCE [LARGE SCALE GENOMIC DNA]</scope>
    <source>
        <strain evidence="1 2">S14-144</strain>
    </source>
</reference>
<evidence type="ECO:0000313" key="2">
    <source>
        <dbReference type="Proteomes" id="UP000268084"/>
    </source>
</evidence>
<organism evidence="1 2">
    <name type="scientific">Nakamurella antarctica</name>
    <dbReference type="NCBI Taxonomy" id="1902245"/>
    <lineage>
        <taxon>Bacteria</taxon>
        <taxon>Bacillati</taxon>
        <taxon>Actinomycetota</taxon>
        <taxon>Actinomycetes</taxon>
        <taxon>Nakamurellales</taxon>
        <taxon>Nakamurellaceae</taxon>
        <taxon>Nakamurella</taxon>
    </lineage>
</organism>
<dbReference type="InterPro" id="IPR013402">
    <property type="entry name" value="CHP02569"/>
</dbReference>
<keyword evidence="2" id="KW-1185">Reference proteome</keyword>
<dbReference type="KEGG" id="nak:EH165_08295"/>
<accession>A0A3G8ZQS4</accession>
<dbReference type="SUPFAM" id="SSF56112">
    <property type="entry name" value="Protein kinase-like (PK-like)"/>
    <property type="match status" value="1"/>
</dbReference>
<name>A0A3G8ZQS4_9ACTN</name>
<reference evidence="1 2" key="1">
    <citation type="submission" date="2018-11" db="EMBL/GenBank/DDBJ databases">
        <authorList>
            <person name="Da X."/>
        </authorList>
    </citation>
    <scope>NUCLEOTIDE SEQUENCE [LARGE SCALE GENOMIC DNA]</scope>
    <source>
        <strain evidence="1 2">S14-144</strain>
    </source>
</reference>
<dbReference type="NCBIfam" id="TIGR02569">
    <property type="entry name" value="TIGR02569_actnb"/>
    <property type="match status" value="1"/>
</dbReference>